<dbReference type="Proteomes" id="UP001501196">
    <property type="component" value="Unassembled WGS sequence"/>
</dbReference>
<comment type="caution">
    <text evidence="1">The sequence shown here is derived from an EMBL/GenBank/DDBJ whole genome shotgun (WGS) entry which is preliminary data.</text>
</comment>
<proteinExistence type="predicted"/>
<accession>A0ABP5G8W2</accession>
<name>A0ABP5G8W2_9MICO</name>
<reference evidence="2" key="1">
    <citation type="journal article" date="2019" name="Int. J. Syst. Evol. Microbiol.">
        <title>The Global Catalogue of Microorganisms (GCM) 10K type strain sequencing project: providing services to taxonomists for standard genome sequencing and annotation.</title>
        <authorList>
            <consortium name="The Broad Institute Genomics Platform"/>
            <consortium name="The Broad Institute Genome Sequencing Center for Infectious Disease"/>
            <person name="Wu L."/>
            <person name="Ma J."/>
        </authorList>
    </citation>
    <scope>NUCLEOTIDE SEQUENCE [LARGE SCALE GENOMIC DNA]</scope>
    <source>
        <strain evidence="2">JCM 15672</strain>
    </source>
</reference>
<keyword evidence="2" id="KW-1185">Reference proteome</keyword>
<evidence type="ECO:0000313" key="2">
    <source>
        <dbReference type="Proteomes" id="UP001501196"/>
    </source>
</evidence>
<evidence type="ECO:0000313" key="1">
    <source>
        <dbReference type="EMBL" id="GAA2041722.1"/>
    </source>
</evidence>
<protein>
    <submittedName>
        <fullName evidence="1">Uncharacterized protein</fullName>
    </submittedName>
</protein>
<dbReference type="EMBL" id="BAAAPW010000005">
    <property type="protein sequence ID" value="GAA2041722.1"/>
    <property type="molecule type" value="Genomic_DNA"/>
</dbReference>
<gene>
    <name evidence="1" type="ORF">GCM10009819_29750</name>
</gene>
<organism evidence="1 2">
    <name type="scientific">Agromyces tropicus</name>
    <dbReference type="NCBI Taxonomy" id="555371"/>
    <lineage>
        <taxon>Bacteria</taxon>
        <taxon>Bacillati</taxon>
        <taxon>Actinomycetota</taxon>
        <taxon>Actinomycetes</taxon>
        <taxon>Micrococcales</taxon>
        <taxon>Microbacteriaceae</taxon>
        <taxon>Agromyces</taxon>
    </lineage>
</organism>
<sequence length="71" mass="7908">MERSERGLKDLVDVLIDAGVLEEPVARMDQRGCHHVPNGSPVGRSPHPLFAGVRHRYAGWRRAPAERIVSV</sequence>